<comment type="subcellular location">
    <subcellularLocation>
        <location evidence="1">Membrane</location>
        <topology evidence="1">Single-pass type II membrane protein</topology>
    </subcellularLocation>
</comment>
<keyword evidence="10" id="KW-1185">Reference proteome</keyword>
<organism evidence="9 10">
    <name type="scientific">Liquidambar formosana</name>
    <name type="common">Formosan gum</name>
    <dbReference type="NCBI Taxonomy" id="63359"/>
    <lineage>
        <taxon>Eukaryota</taxon>
        <taxon>Viridiplantae</taxon>
        <taxon>Streptophyta</taxon>
        <taxon>Embryophyta</taxon>
        <taxon>Tracheophyta</taxon>
        <taxon>Spermatophyta</taxon>
        <taxon>Magnoliopsida</taxon>
        <taxon>eudicotyledons</taxon>
        <taxon>Gunneridae</taxon>
        <taxon>Pentapetalae</taxon>
        <taxon>Saxifragales</taxon>
        <taxon>Altingiaceae</taxon>
        <taxon>Liquidambar</taxon>
    </lineage>
</organism>
<dbReference type="GO" id="GO:0016757">
    <property type="term" value="F:glycosyltransferase activity"/>
    <property type="evidence" value="ECO:0007669"/>
    <property type="project" value="UniProtKB-KW"/>
</dbReference>
<evidence type="ECO:0000313" key="10">
    <source>
        <dbReference type="Proteomes" id="UP001415857"/>
    </source>
</evidence>
<dbReference type="GO" id="GO:0016020">
    <property type="term" value="C:membrane"/>
    <property type="evidence" value="ECO:0007669"/>
    <property type="project" value="UniProtKB-SubCell"/>
</dbReference>
<evidence type="ECO:0000256" key="2">
    <source>
        <dbReference type="ARBA" id="ARBA00004877"/>
    </source>
</evidence>
<evidence type="ECO:0000256" key="3">
    <source>
        <dbReference type="ARBA" id="ARBA00006351"/>
    </source>
</evidence>
<reference evidence="9 10" key="1">
    <citation type="journal article" date="2024" name="Plant J.">
        <title>Genome sequences and population genomics reveal climatic adaptation and genomic divergence between two closely related sweetgum species.</title>
        <authorList>
            <person name="Xu W.Q."/>
            <person name="Ren C.Q."/>
            <person name="Zhang X.Y."/>
            <person name="Comes H.P."/>
            <person name="Liu X.H."/>
            <person name="Li Y.G."/>
            <person name="Kettle C.J."/>
            <person name="Jalonen R."/>
            <person name="Gaisberger H."/>
            <person name="Ma Y.Z."/>
            <person name="Qiu Y.X."/>
        </authorList>
    </citation>
    <scope>NUCLEOTIDE SEQUENCE [LARGE SCALE GENOMIC DNA]</scope>
    <source>
        <strain evidence="9">Hangzhou</strain>
    </source>
</reference>
<keyword evidence="6" id="KW-0479">Metal-binding</keyword>
<dbReference type="InterPro" id="IPR050748">
    <property type="entry name" value="Glycosyltrans_8_dom-fam"/>
</dbReference>
<dbReference type="GO" id="GO:0005794">
    <property type="term" value="C:Golgi apparatus"/>
    <property type="evidence" value="ECO:0007669"/>
    <property type="project" value="TreeGrafter"/>
</dbReference>
<evidence type="ECO:0000313" key="9">
    <source>
        <dbReference type="EMBL" id="KAK9267900.1"/>
    </source>
</evidence>
<protein>
    <recommendedName>
        <fullName evidence="7">Hexosyltransferase</fullName>
        <ecNumber evidence="7">2.4.1.-</ecNumber>
    </recommendedName>
</protein>
<dbReference type="GO" id="GO:0046872">
    <property type="term" value="F:metal ion binding"/>
    <property type="evidence" value="ECO:0007669"/>
    <property type="project" value="UniProtKB-KW"/>
</dbReference>
<dbReference type="SUPFAM" id="SSF53448">
    <property type="entry name" value="Nucleotide-diphospho-sugar transferases"/>
    <property type="match status" value="1"/>
</dbReference>
<name>A0AAP0R485_LIQFO</name>
<proteinExistence type="inferred from homology"/>
<evidence type="ECO:0000256" key="6">
    <source>
        <dbReference type="ARBA" id="ARBA00022723"/>
    </source>
</evidence>
<dbReference type="AlphaFoldDB" id="A0AAP0R485"/>
<dbReference type="PANTHER" id="PTHR13778:SF47">
    <property type="entry name" value="LIPOPOLYSACCHARIDE 1,3-GALACTOSYLTRANSFERASE"/>
    <property type="match status" value="1"/>
</dbReference>
<feature type="region of interest" description="Disordered" evidence="8">
    <location>
        <begin position="1"/>
        <end position="33"/>
    </location>
</feature>
<dbReference type="PANTHER" id="PTHR13778">
    <property type="entry name" value="GLYCOSYLTRANSFERASE 8 DOMAIN-CONTAINING PROTEIN"/>
    <property type="match status" value="1"/>
</dbReference>
<evidence type="ECO:0000256" key="7">
    <source>
        <dbReference type="RuleBase" id="RU362027"/>
    </source>
</evidence>
<comment type="similarity">
    <text evidence="3 7">Belongs to the glycosyltransferase 8 family.</text>
</comment>
<dbReference type="InterPro" id="IPR002495">
    <property type="entry name" value="Glyco_trans_8"/>
</dbReference>
<evidence type="ECO:0000256" key="5">
    <source>
        <dbReference type="ARBA" id="ARBA00022679"/>
    </source>
</evidence>
<keyword evidence="5" id="KW-0808">Transferase</keyword>
<dbReference type="Pfam" id="PF01501">
    <property type="entry name" value="Glyco_transf_8"/>
    <property type="match status" value="1"/>
</dbReference>
<comment type="pathway">
    <text evidence="2">Glycan metabolism; pectin biosynthesis.</text>
</comment>
<dbReference type="EMBL" id="JBBPBK010000016">
    <property type="protein sequence ID" value="KAK9267900.1"/>
    <property type="molecule type" value="Genomic_DNA"/>
</dbReference>
<dbReference type="EC" id="2.4.1.-" evidence="7"/>
<feature type="compositionally biased region" description="Low complexity" evidence="8">
    <location>
        <begin position="1"/>
        <end position="19"/>
    </location>
</feature>
<accession>A0AAP0R485</accession>
<comment type="caution">
    <text evidence="9">The sequence shown here is derived from an EMBL/GenBank/DDBJ whole genome shotgun (WGS) entry which is preliminary data.</text>
</comment>
<sequence length="394" mass="43470">MSSSQFSSTSATQRRTAQTGNNPTSSVPILFPDIDPAPNPRPISQFLAIGFVISLALLQFLPATHFRDPSDPLRKWVPFDSIPSSSFGNSGASHHGNSGFITTHGRDDGMVHVVSWMDCVDLRVLAVLANSTLSSSRYPDLVYFHFFIPEGLEFKVSYYKLKVLFPHSNLEILGQKEVREKISTVNSGGKYAGIYFEELVPFVIPSVHQSLNKFIYVSPNVIVKGRVEELIGVDLSNFAIAATEDCSKRLNSYIKSDVLDAIQRSASKPWVSGTPYVKHSCMPNLNVLLIDARKLEKDLVEAILWWSKVLNLSGRSSLTNPAVALALHDKYLKLSTSWLARDSTSAEINEGMIIHYDGPKSGCSEFGGDATPQSNHGNLWIQFLPPLSDRILGN</sequence>
<evidence type="ECO:0000256" key="4">
    <source>
        <dbReference type="ARBA" id="ARBA00022676"/>
    </source>
</evidence>
<keyword evidence="4" id="KW-0328">Glycosyltransferase</keyword>
<dbReference type="InterPro" id="IPR029044">
    <property type="entry name" value="Nucleotide-diphossugar_trans"/>
</dbReference>
<evidence type="ECO:0000256" key="1">
    <source>
        <dbReference type="ARBA" id="ARBA00004606"/>
    </source>
</evidence>
<gene>
    <name evidence="9" type="ORF">L1049_010337</name>
</gene>
<dbReference type="Proteomes" id="UP001415857">
    <property type="component" value="Unassembled WGS sequence"/>
</dbReference>
<evidence type="ECO:0000256" key="8">
    <source>
        <dbReference type="SAM" id="MobiDB-lite"/>
    </source>
</evidence>
<dbReference type="Gene3D" id="3.90.550.10">
    <property type="entry name" value="Spore Coat Polysaccharide Biosynthesis Protein SpsA, Chain A"/>
    <property type="match status" value="1"/>
</dbReference>